<dbReference type="Gene3D" id="3.40.50.10260">
    <property type="entry name" value="YjeF N-terminal domain"/>
    <property type="match status" value="1"/>
</dbReference>
<protein>
    <recommendedName>
        <fullName evidence="19">Bifunctional NAD(P)H-hydrate repair enzyme</fullName>
    </recommendedName>
    <alternativeName>
        <fullName evidence="19">Nicotinamide nucleotide repair protein</fullName>
    </alternativeName>
    <domain>
        <recommendedName>
            <fullName evidence="19">ADP-dependent (S)-NAD(P)H-hydrate dehydratase</fullName>
            <ecNumber evidence="19">4.2.1.136</ecNumber>
        </recommendedName>
        <alternativeName>
            <fullName evidence="19">ADP-dependent NAD(P)HX dehydratase</fullName>
        </alternativeName>
    </domain>
    <domain>
        <recommendedName>
            <fullName evidence="19">NAD(P)H-hydrate epimerase</fullName>
            <ecNumber evidence="19">5.1.99.6</ecNumber>
        </recommendedName>
    </domain>
</protein>
<comment type="function">
    <text evidence="18">Catalyzes the epimerization of the S- and R-forms of NAD(P)HX, a damaged form of NAD(P)H that is a result of enzymatic or heat-dependent hydration. This is a prerequisite for the S-specific NAD(P)H-hydrate dehydratase to allow the repair of both epimers of NAD(P)HX.</text>
</comment>
<feature type="domain" description="YjeF C-terminal" evidence="20">
    <location>
        <begin position="208"/>
        <end position="456"/>
    </location>
</feature>
<proteinExistence type="inferred from homology"/>
<feature type="binding site" evidence="17">
    <location>
        <position position="241"/>
    </location>
    <ligand>
        <name>(6S)-NADPHX</name>
        <dbReference type="ChEBI" id="CHEBI:64076"/>
    </ligand>
</feature>
<dbReference type="GO" id="GO:0052855">
    <property type="term" value="F:ADP-dependent NAD(P)H-hydrate dehydratase activity"/>
    <property type="evidence" value="ECO:0007669"/>
    <property type="project" value="UniProtKB-UniRule"/>
</dbReference>
<evidence type="ECO:0000256" key="10">
    <source>
        <dbReference type="ARBA" id="ARBA00023027"/>
    </source>
</evidence>
<dbReference type="InterPro" id="IPR036652">
    <property type="entry name" value="YjeF_N_dom_sf"/>
</dbReference>
<dbReference type="PIRSF" id="PIRSF017184">
    <property type="entry name" value="Nnr"/>
    <property type="match status" value="1"/>
</dbReference>
<dbReference type="STRING" id="1915074.SPHI_19390"/>
<sequence>MIRLDGLPIVTTEQMRAAEAQAIAAGATVDGLMARAGEAVAEQVRRLAAGAEVLVVCGPGNNGGDGYVAAAALKRAGHSVRVACFSEPRTAAAGAARARWTGAIEPLSEAMLAPVLLDAMFGVGLTRELDKGVTGSLRRLIEGARLSIAVDVPSGVSSDDGASLADLPPVDVTLALGAPKPAHVLQPAAQRCGAVRVLDIRVAVEGSVRVAAAPRLTRPVPEAHKYSRGLVAVVGGAMPGAAALTATAAARSGAGYVLLLGSATDRLPHAIVRRRFSAEALGDERVGAVVIGPGLGREDQAKGRLDAALACGRPLVIDGDALHLLDGRKVDGPMIVTPHAGEFTAMFGEIGGSKIEQAHEAARRSGAIVVFKGADTVIAAPDGRVVVQPDGPAWLSTAGTGDVLAGVIGARLAAGGDPFEAAADGAWLHAEAARLAGPAFMADDLAAHLPVAIGRCL</sequence>
<feature type="binding site" evidence="18">
    <location>
        <begin position="122"/>
        <end position="128"/>
    </location>
    <ligand>
        <name>(6S)-NADPHX</name>
        <dbReference type="ChEBI" id="CHEBI:64076"/>
    </ligand>
</feature>
<dbReference type="GO" id="GO:0052856">
    <property type="term" value="F:NAD(P)HX epimerase activity"/>
    <property type="evidence" value="ECO:0007669"/>
    <property type="project" value="UniProtKB-UniRule"/>
</dbReference>
<keyword evidence="6 17" id="KW-0547">Nucleotide-binding</keyword>
<evidence type="ECO:0000256" key="11">
    <source>
        <dbReference type="ARBA" id="ARBA00023235"/>
    </source>
</evidence>
<comment type="catalytic activity">
    <reaction evidence="16 17 19">
        <text>(6S)-NADPHX + ADP = AMP + phosphate + NADPH + H(+)</text>
        <dbReference type="Rhea" id="RHEA:32235"/>
        <dbReference type="ChEBI" id="CHEBI:15378"/>
        <dbReference type="ChEBI" id="CHEBI:43474"/>
        <dbReference type="ChEBI" id="CHEBI:57783"/>
        <dbReference type="ChEBI" id="CHEBI:64076"/>
        <dbReference type="ChEBI" id="CHEBI:456215"/>
        <dbReference type="ChEBI" id="CHEBI:456216"/>
        <dbReference type="EC" id="4.2.1.136"/>
    </reaction>
</comment>
<keyword evidence="23" id="KW-1185">Reference proteome</keyword>
<dbReference type="PROSITE" id="PS51383">
    <property type="entry name" value="YJEF_C_3"/>
    <property type="match status" value="1"/>
</dbReference>
<dbReference type="InterPro" id="IPR000631">
    <property type="entry name" value="CARKD"/>
</dbReference>
<reference evidence="22 23" key="1">
    <citation type="submission" date="2016-11" db="EMBL/GenBank/DDBJ databases">
        <title>Genome sequence of Sphingomonas jeddahensis G39.</title>
        <authorList>
            <person name="Poehlein A."/>
            <person name="Wuebbeler J.H."/>
            <person name="Steinbuechel A."/>
            <person name="Daniel R."/>
        </authorList>
    </citation>
    <scope>NUCLEOTIDE SEQUENCE [LARGE SCALE GENOMIC DNA]</scope>
    <source>
        <strain evidence="22 23">G39</strain>
    </source>
</reference>
<comment type="function">
    <text evidence="17">Catalyzes the dehydration of the S-form of NAD(P)HX at the expense of ADP, which is converted to AMP. Together with NAD(P)HX epimerase, which catalyzes the epimerization of the S- and R-forms, the enzyme allows the repair of both epimers of NAD(P)HX, a damaged form of NAD(P)H that is a result of enzymatic or heat-dependent hydration.</text>
</comment>
<feature type="binding site" evidence="18">
    <location>
        <position position="154"/>
    </location>
    <ligand>
        <name>K(+)</name>
        <dbReference type="ChEBI" id="CHEBI:29103"/>
    </ligand>
</feature>
<feature type="binding site" evidence="17">
    <location>
        <position position="339"/>
    </location>
    <ligand>
        <name>(6S)-NADPHX</name>
        <dbReference type="ChEBI" id="CHEBI:64076"/>
    </ligand>
</feature>
<comment type="catalytic activity">
    <reaction evidence="15 17 19">
        <text>(6S)-NADHX + ADP = AMP + phosphate + NADH + H(+)</text>
        <dbReference type="Rhea" id="RHEA:32223"/>
        <dbReference type="ChEBI" id="CHEBI:15378"/>
        <dbReference type="ChEBI" id="CHEBI:43474"/>
        <dbReference type="ChEBI" id="CHEBI:57945"/>
        <dbReference type="ChEBI" id="CHEBI:64074"/>
        <dbReference type="ChEBI" id="CHEBI:456215"/>
        <dbReference type="ChEBI" id="CHEBI:456216"/>
        <dbReference type="EC" id="4.2.1.136"/>
    </reaction>
</comment>
<evidence type="ECO:0000256" key="8">
    <source>
        <dbReference type="ARBA" id="ARBA00022857"/>
    </source>
</evidence>
<dbReference type="OrthoDB" id="9806925at2"/>
<keyword evidence="8 17" id="KW-0521">NADP</keyword>
<evidence type="ECO:0000256" key="15">
    <source>
        <dbReference type="ARBA" id="ARBA00048238"/>
    </source>
</evidence>
<comment type="cofactor">
    <cofactor evidence="17">
        <name>Mg(2+)</name>
        <dbReference type="ChEBI" id="CHEBI:18420"/>
    </cofactor>
</comment>
<comment type="catalytic activity">
    <reaction evidence="1 18 19">
        <text>(6R)-NADHX = (6S)-NADHX</text>
        <dbReference type="Rhea" id="RHEA:32215"/>
        <dbReference type="ChEBI" id="CHEBI:64074"/>
        <dbReference type="ChEBI" id="CHEBI:64075"/>
        <dbReference type="EC" id="5.1.99.6"/>
    </reaction>
</comment>
<evidence type="ECO:0000256" key="13">
    <source>
        <dbReference type="ARBA" id="ARBA00023268"/>
    </source>
</evidence>
<gene>
    <name evidence="22" type="primary">nnr_1</name>
    <name evidence="17" type="synonym">nnrD</name>
    <name evidence="18" type="synonym">nnrE</name>
    <name evidence="22" type="ORF">SPHI_19390</name>
</gene>
<comment type="caution">
    <text evidence="18">Lacks conserved residue(s) required for the propagation of feature annotation.</text>
</comment>
<feature type="binding site" evidence="17">
    <location>
        <position position="402"/>
    </location>
    <ligand>
        <name>(6S)-NADPHX</name>
        <dbReference type="ChEBI" id="CHEBI:64076"/>
    </ligand>
</feature>
<dbReference type="InterPro" id="IPR017953">
    <property type="entry name" value="Carbohydrate_kinase_pred_CS"/>
</dbReference>
<dbReference type="NCBIfam" id="TIGR00197">
    <property type="entry name" value="yjeF_nterm"/>
    <property type="match status" value="1"/>
</dbReference>
<dbReference type="GO" id="GO:0005524">
    <property type="term" value="F:ATP binding"/>
    <property type="evidence" value="ECO:0007669"/>
    <property type="project" value="UniProtKB-UniRule"/>
</dbReference>
<keyword evidence="9 18" id="KW-0630">Potassium</keyword>
<evidence type="ECO:0000256" key="2">
    <source>
        <dbReference type="ARBA" id="ARBA00000909"/>
    </source>
</evidence>
<dbReference type="HAMAP" id="MF_01965">
    <property type="entry name" value="NADHX_dehydratase"/>
    <property type="match status" value="1"/>
</dbReference>
<dbReference type="AlphaFoldDB" id="A0A1V2ETU0"/>
<feature type="binding site" evidence="18">
    <location>
        <position position="151"/>
    </location>
    <ligand>
        <name>(6S)-NADPHX</name>
        <dbReference type="ChEBI" id="CHEBI:64076"/>
    </ligand>
</feature>
<dbReference type="SUPFAM" id="SSF53613">
    <property type="entry name" value="Ribokinase-like"/>
    <property type="match status" value="1"/>
</dbReference>
<dbReference type="InterPro" id="IPR004443">
    <property type="entry name" value="YjeF_N_dom"/>
</dbReference>
<dbReference type="InterPro" id="IPR029056">
    <property type="entry name" value="Ribokinase-like"/>
</dbReference>
<keyword evidence="12 17" id="KW-0456">Lyase</keyword>
<keyword evidence="13" id="KW-0511">Multifunctional enzyme</keyword>
<evidence type="ECO:0000256" key="17">
    <source>
        <dbReference type="HAMAP-Rule" id="MF_01965"/>
    </source>
</evidence>
<feature type="binding site" evidence="18">
    <location>
        <begin position="61"/>
        <end position="65"/>
    </location>
    <ligand>
        <name>(6S)-NADPHX</name>
        <dbReference type="ChEBI" id="CHEBI:64076"/>
    </ligand>
</feature>
<keyword evidence="11 18" id="KW-0413">Isomerase</keyword>
<evidence type="ECO:0000256" key="14">
    <source>
        <dbReference type="ARBA" id="ARBA00025153"/>
    </source>
</evidence>
<comment type="cofactor">
    <cofactor evidence="18 19">
        <name>K(+)</name>
        <dbReference type="ChEBI" id="CHEBI:29103"/>
    </cofactor>
    <text evidence="18 19">Binds 1 potassium ion per subunit.</text>
</comment>
<feature type="binding site" evidence="17">
    <location>
        <position position="401"/>
    </location>
    <ligand>
        <name>AMP</name>
        <dbReference type="ChEBI" id="CHEBI:456215"/>
    </ligand>
</feature>
<dbReference type="EC" id="5.1.99.6" evidence="19"/>
<feature type="binding site" evidence="17">
    <location>
        <begin position="372"/>
        <end position="376"/>
    </location>
    <ligand>
        <name>AMP</name>
        <dbReference type="ChEBI" id="CHEBI:456215"/>
    </ligand>
</feature>
<comment type="function">
    <text evidence="14 19">Bifunctional enzyme that catalyzes the epimerization of the S- and R-forms of NAD(P)HX and the dehydration of the S-form of NAD(P)HX at the expense of ADP, which is converted to AMP. This allows the repair of both epimers of NAD(P)HX, a damaged form of NAD(P)H that is a result of enzymatic or heat-dependent hydration.</text>
</comment>
<comment type="similarity">
    <text evidence="17">Belongs to the NnrD/CARKD family.</text>
</comment>
<evidence type="ECO:0000256" key="19">
    <source>
        <dbReference type="PIRNR" id="PIRNR017184"/>
    </source>
</evidence>
<comment type="caution">
    <text evidence="22">The sequence shown here is derived from an EMBL/GenBank/DDBJ whole genome shotgun (WGS) entry which is preliminary data.</text>
</comment>
<comment type="subunit">
    <text evidence="17">Homotetramer.</text>
</comment>
<keyword evidence="5 18" id="KW-0479">Metal-binding</keyword>
<evidence type="ECO:0000256" key="9">
    <source>
        <dbReference type="ARBA" id="ARBA00022958"/>
    </source>
</evidence>
<dbReference type="InterPro" id="IPR030677">
    <property type="entry name" value="Nnr"/>
</dbReference>
<evidence type="ECO:0000256" key="12">
    <source>
        <dbReference type="ARBA" id="ARBA00023239"/>
    </source>
</evidence>
<dbReference type="GO" id="GO:0110051">
    <property type="term" value="P:metabolite repair"/>
    <property type="evidence" value="ECO:0007669"/>
    <property type="project" value="TreeGrafter"/>
</dbReference>
<dbReference type="GO" id="GO:0046872">
    <property type="term" value="F:metal ion binding"/>
    <property type="evidence" value="ECO:0007669"/>
    <property type="project" value="UniProtKB-UniRule"/>
</dbReference>
<dbReference type="HAMAP" id="MF_01966">
    <property type="entry name" value="NADHX_epimerase"/>
    <property type="match status" value="1"/>
</dbReference>
<feature type="domain" description="YjeF N-terminal" evidence="21">
    <location>
        <begin position="15"/>
        <end position="208"/>
    </location>
</feature>
<evidence type="ECO:0000313" key="23">
    <source>
        <dbReference type="Proteomes" id="UP000188729"/>
    </source>
</evidence>
<organism evidence="22 23">
    <name type="scientific">Sphingomonas jeddahensis</name>
    <dbReference type="NCBI Taxonomy" id="1915074"/>
    <lineage>
        <taxon>Bacteria</taxon>
        <taxon>Pseudomonadati</taxon>
        <taxon>Pseudomonadota</taxon>
        <taxon>Alphaproteobacteria</taxon>
        <taxon>Sphingomonadales</taxon>
        <taxon>Sphingomonadaceae</taxon>
        <taxon>Sphingomonas</taxon>
    </lineage>
</organism>
<name>A0A1V2ETU0_9SPHN</name>
<dbReference type="PROSITE" id="PS01049">
    <property type="entry name" value="YJEF_C_1"/>
    <property type="match status" value="1"/>
</dbReference>
<dbReference type="EC" id="4.2.1.136" evidence="19"/>
<comment type="similarity">
    <text evidence="18">Belongs to the NnrE/AIBP family.</text>
</comment>
<dbReference type="CDD" id="cd01171">
    <property type="entry name" value="YXKO-related"/>
    <property type="match status" value="1"/>
</dbReference>
<dbReference type="GO" id="GO:0046496">
    <property type="term" value="P:nicotinamide nucleotide metabolic process"/>
    <property type="evidence" value="ECO:0007669"/>
    <property type="project" value="UniProtKB-UniRule"/>
</dbReference>
<comment type="similarity">
    <text evidence="3 19">In the N-terminal section; belongs to the NnrE/AIBP family.</text>
</comment>
<feature type="binding site" evidence="18">
    <location>
        <position position="118"/>
    </location>
    <ligand>
        <name>K(+)</name>
        <dbReference type="ChEBI" id="CHEBI:29103"/>
    </ligand>
</feature>
<evidence type="ECO:0000256" key="16">
    <source>
        <dbReference type="ARBA" id="ARBA00049209"/>
    </source>
</evidence>
<evidence type="ECO:0000256" key="18">
    <source>
        <dbReference type="HAMAP-Rule" id="MF_01966"/>
    </source>
</evidence>
<evidence type="ECO:0000259" key="20">
    <source>
        <dbReference type="PROSITE" id="PS51383"/>
    </source>
</evidence>
<evidence type="ECO:0000313" key="22">
    <source>
        <dbReference type="EMBL" id="ONF96010.1"/>
    </source>
</evidence>
<dbReference type="NCBIfam" id="TIGR00196">
    <property type="entry name" value="yjeF_cterm"/>
    <property type="match status" value="1"/>
</dbReference>
<feature type="binding site" evidence="18">
    <location>
        <position position="62"/>
    </location>
    <ligand>
        <name>K(+)</name>
        <dbReference type="ChEBI" id="CHEBI:29103"/>
    </ligand>
</feature>
<accession>A0A1V2ETU0</accession>
<dbReference type="Pfam" id="PF03853">
    <property type="entry name" value="YjeF_N"/>
    <property type="match status" value="1"/>
</dbReference>
<dbReference type="Gene3D" id="3.40.1190.20">
    <property type="match status" value="1"/>
</dbReference>
<evidence type="ECO:0000256" key="1">
    <source>
        <dbReference type="ARBA" id="ARBA00000013"/>
    </source>
</evidence>
<dbReference type="RefSeq" id="WP_076744696.1">
    <property type="nucleotide sequence ID" value="NZ_MPSB01000007.1"/>
</dbReference>
<evidence type="ECO:0000256" key="3">
    <source>
        <dbReference type="ARBA" id="ARBA00006001"/>
    </source>
</evidence>
<comment type="similarity">
    <text evidence="4 19">In the C-terminal section; belongs to the NnrD/CARKD family.</text>
</comment>
<evidence type="ECO:0000256" key="5">
    <source>
        <dbReference type="ARBA" id="ARBA00022723"/>
    </source>
</evidence>
<dbReference type="PANTHER" id="PTHR12592">
    <property type="entry name" value="ATP-DEPENDENT (S)-NAD(P)H-HYDRATE DEHYDRATASE FAMILY MEMBER"/>
    <property type="match status" value="1"/>
</dbReference>
<dbReference type="SUPFAM" id="SSF64153">
    <property type="entry name" value="YjeF N-terminal domain-like"/>
    <property type="match status" value="1"/>
</dbReference>
<dbReference type="EMBL" id="MPSB01000007">
    <property type="protein sequence ID" value="ONF96010.1"/>
    <property type="molecule type" value="Genomic_DNA"/>
</dbReference>
<dbReference type="PROSITE" id="PS51385">
    <property type="entry name" value="YJEF_N"/>
    <property type="match status" value="1"/>
</dbReference>
<dbReference type="PROSITE" id="PS01050">
    <property type="entry name" value="YJEF_C_2"/>
    <property type="match status" value="1"/>
</dbReference>
<dbReference type="PANTHER" id="PTHR12592:SF0">
    <property type="entry name" value="ATP-DEPENDENT (S)-NAD(P)H-HYDRATE DEHYDRATASE"/>
    <property type="match status" value="1"/>
</dbReference>
<dbReference type="Proteomes" id="UP000188729">
    <property type="component" value="Unassembled WGS sequence"/>
</dbReference>
<keyword evidence="10 17" id="KW-0520">NAD</keyword>
<evidence type="ECO:0000256" key="7">
    <source>
        <dbReference type="ARBA" id="ARBA00022840"/>
    </source>
</evidence>
<evidence type="ECO:0000259" key="21">
    <source>
        <dbReference type="PROSITE" id="PS51385"/>
    </source>
</evidence>
<feature type="binding site" evidence="17">
    <location>
        <position position="294"/>
    </location>
    <ligand>
        <name>(6S)-NADPHX</name>
        <dbReference type="ChEBI" id="CHEBI:64076"/>
    </ligand>
</feature>
<evidence type="ECO:0000256" key="4">
    <source>
        <dbReference type="ARBA" id="ARBA00009524"/>
    </source>
</evidence>
<evidence type="ECO:0000256" key="6">
    <source>
        <dbReference type="ARBA" id="ARBA00022741"/>
    </source>
</evidence>
<comment type="catalytic activity">
    <reaction evidence="2 18 19">
        <text>(6R)-NADPHX = (6S)-NADPHX</text>
        <dbReference type="Rhea" id="RHEA:32227"/>
        <dbReference type="ChEBI" id="CHEBI:64076"/>
        <dbReference type="ChEBI" id="CHEBI:64077"/>
        <dbReference type="EC" id="5.1.99.6"/>
    </reaction>
</comment>
<dbReference type="Pfam" id="PF01256">
    <property type="entry name" value="Carb_kinase"/>
    <property type="match status" value="1"/>
</dbReference>
<keyword evidence="7 17" id="KW-0067">ATP-binding</keyword>